<reference evidence="3" key="1">
    <citation type="submission" date="2020-12" db="EMBL/GenBank/DDBJ databases">
        <title>Clostridium thailandense sp. nov., a novel acetogenic bacterium isolated from peat land soil in Thailand.</title>
        <authorList>
            <person name="Chaikitkaew S."/>
            <person name="Birkeland N.K."/>
        </authorList>
    </citation>
    <scope>NUCLEOTIDE SEQUENCE</scope>
    <source>
        <strain evidence="3">DSM 17425</strain>
    </source>
</reference>
<dbReference type="Proteomes" id="UP000622687">
    <property type="component" value="Unassembled WGS sequence"/>
</dbReference>
<dbReference type="PROSITE" id="PS51257">
    <property type="entry name" value="PROKAR_LIPOPROTEIN"/>
    <property type="match status" value="1"/>
</dbReference>
<feature type="chain" id="PRO_5039532841" evidence="2">
    <location>
        <begin position="25"/>
        <end position="255"/>
    </location>
</feature>
<organism evidence="3 4">
    <name type="scientific">Clostridium aciditolerans</name>
    <dbReference type="NCBI Taxonomy" id="339861"/>
    <lineage>
        <taxon>Bacteria</taxon>
        <taxon>Bacillati</taxon>
        <taxon>Bacillota</taxon>
        <taxon>Clostridia</taxon>
        <taxon>Eubacteriales</taxon>
        <taxon>Clostridiaceae</taxon>
        <taxon>Clostridium</taxon>
    </lineage>
</organism>
<keyword evidence="4" id="KW-1185">Reference proteome</keyword>
<keyword evidence="2" id="KW-0732">Signal</keyword>
<dbReference type="Pfam" id="PF15525">
    <property type="entry name" value="DUF4652"/>
    <property type="match status" value="1"/>
</dbReference>
<sequence length="255" mass="28156">MKNLKIKICVLCSVSVILAFGLTACSNKQDKSAVVNNETPVQQNNNNQKPNDSQNNSKETKNNANTITTQNANVPKIVKQQASKETKINFNTPWVTSSNGNNAACIEGRGAEALEEGVGKIFVKNNNGNIFSFEIADNQKISPRYIEWVDNENLMVIIGSAHGTVSKGGNLYLLNVTTGKLSLIFETPDKKQQIMSTKTNGNNINLKVNVYDDDNYNKSHIEDWTIYSFDISLNKQMEVKSSTGKLIYTINGANQ</sequence>
<gene>
    <name evidence="3" type="ORF">I6U51_22175</name>
</gene>
<dbReference type="RefSeq" id="WP_211144739.1">
    <property type="nucleotide sequence ID" value="NZ_JAEEGB010000043.1"/>
</dbReference>
<feature type="region of interest" description="Disordered" evidence="1">
    <location>
        <begin position="38"/>
        <end position="66"/>
    </location>
</feature>
<evidence type="ECO:0000256" key="2">
    <source>
        <dbReference type="SAM" id="SignalP"/>
    </source>
</evidence>
<comment type="caution">
    <text evidence="3">The sequence shown here is derived from an EMBL/GenBank/DDBJ whole genome shotgun (WGS) entry which is preliminary data.</text>
</comment>
<dbReference type="Gene3D" id="2.40.128.660">
    <property type="entry name" value="Uncharacterised protein PF15525, DUF4652"/>
    <property type="match status" value="1"/>
</dbReference>
<dbReference type="InterPro" id="IPR028102">
    <property type="entry name" value="DUF4652"/>
</dbReference>
<evidence type="ECO:0000313" key="3">
    <source>
        <dbReference type="EMBL" id="MBI6875383.1"/>
    </source>
</evidence>
<evidence type="ECO:0000313" key="4">
    <source>
        <dbReference type="Proteomes" id="UP000622687"/>
    </source>
</evidence>
<name>A0A934M773_9CLOT</name>
<dbReference type="AlphaFoldDB" id="A0A934M773"/>
<accession>A0A934M773</accession>
<protein>
    <submittedName>
        <fullName evidence="3">DUF4652 domain-containing protein</fullName>
    </submittedName>
</protein>
<feature type="signal peptide" evidence="2">
    <location>
        <begin position="1"/>
        <end position="24"/>
    </location>
</feature>
<proteinExistence type="predicted"/>
<evidence type="ECO:0000256" key="1">
    <source>
        <dbReference type="SAM" id="MobiDB-lite"/>
    </source>
</evidence>
<dbReference type="EMBL" id="JAEEGB010000043">
    <property type="protein sequence ID" value="MBI6875383.1"/>
    <property type="molecule type" value="Genomic_DNA"/>
</dbReference>